<keyword evidence="4" id="KW-1185">Reference proteome</keyword>
<evidence type="ECO:0000313" key="4">
    <source>
        <dbReference type="Proteomes" id="UP001319870"/>
    </source>
</evidence>
<evidence type="ECO:0000256" key="2">
    <source>
        <dbReference type="SAM" id="SignalP"/>
    </source>
</evidence>
<feature type="region of interest" description="Disordered" evidence="1">
    <location>
        <begin position="21"/>
        <end position="77"/>
    </location>
</feature>
<feature type="signal peptide" evidence="2">
    <location>
        <begin position="1"/>
        <end position="24"/>
    </location>
</feature>
<protein>
    <recommendedName>
        <fullName evidence="5">Lipoprotein</fullName>
    </recommendedName>
</protein>
<evidence type="ECO:0000256" key="1">
    <source>
        <dbReference type="SAM" id="MobiDB-lite"/>
    </source>
</evidence>
<keyword evidence="2" id="KW-0732">Signal</keyword>
<organism evidence="3 4">
    <name type="scientific">Isoptericola luteus</name>
    <dbReference type="NCBI Taxonomy" id="2879484"/>
    <lineage>
        <taxon>Bacteria</taxon>
        <taxon>Bacillati</taxon>
        <taxon>Actinomycetota</taxon>
        <taxon>Actinomycetes</taxon>
        <taxon>Micrococcales</taxon>
        <taxon>Promicromonosporaceae</taxon>
        <taxon>Isoptericola</taxon>
    </lineage>
</organism>
<name>A0ABS7ZIE1_9MICO</name>
<feature type="chain" id="PRO_5045640518" description="Lipoprotein" evidence="2">
    <location>
        <begin position="25"/>
        <end position="187"/>
    </location>
</feature>
<evidence type="ECO:0008006" key="5">
    <source>
        <dbReference type="Google" id="ProtNLM"/>
    </source>
</evidence>
<dbReference type="PROSITE" id="PS51257">
    <property type="entry name" value="PROKAR_LIPOPROTEIN"/>
    <property type="match status" value="1"/>
</dbReference>
<dbReference type="Proteomes" id="UP001319870">
    <property type="component" value="Unassembled WGS sequence"/>
</dbReference>
<dbReference type="RefSeq" id="WP_225566520.1">
    <property type="nucleotide sequence ID" value="NZ_JAIXCQ010000013.1"/>
</dbReference>
<sequence>MNPRTRLTGLLAAGTLALTGACSAADPPAPVAGSPAAATDSPDAAAEPTESAGTAEPTETAPRTDPAGAEGDVSTPEGSFRAWLAASREPDVDTACGYLTPALVDRMVAEMIADGWPGITDCASMTTATAELYAAFDQSAEVRVEVREEGPDLAELSIVYATGTCGSVVMEPEGGRWVINEQSEEEC</sequence>
<feature type="compositionally biased region" description="Low complexity" evidence="1">
    <location>
        <begin position="21"/>
        <end position="46"/>
    </location>
</feature>
<evidence type="ECO:0000313" key="3">
    <source>
        <dbReference type="EMBL" id="MCA5894782.1"/>
    </source>
</evidence>
<reference evidence="3 4" key="1">
    <citation type="submission" date="2021-09" db="EMBL/GenBank/DDBJ databases">
        <title>Isoptericola luteus sp. nov., a novel bacterium isolated from Harbin, the capital city of Heilongjiang province.</title>
        <authorList>
            <person name="Li J."/>
        </authorList>
    </citation>
    <scope>NUCLEOTIDE SEQUENCE [LARGE SCALE GENOMIC DNA]</scope>
    <source>
        <strain evidence="3 4">NEAU-Y5</strain>
    </source>
</reference>
<dbReference type="EMBL" id="JAIXCQ010000013">
    <property type="protein sequence ID" value="MCA5894782.1"/>
    <property type="molecule type" value="Genomic_DNA"/>
</dbReference>
<proteinExistence type="predicted"/>
<gene>
    <name evidence="3" type="ORF">LEP48_15690</name>
</gene>
<comment type="caution">
    <text evidence="3">The sequence shown here is derived from an EMBL/GenBank/DDBJ whole genome shotgun (WGS) entry which is preliminary data.</text>
</comment>
<accession>A0ABS7ZIE1</accession>